<name>A0A137SYW9_9BACT</name>
<protein>
    <submittedName>
        <fullName evidence="2">Leucine-responsive regulatory domain protein</fullName>
    </submittedName>
</protein>
<dbReference type="PATRIC" id="fig|28125.4.peg.844"/>
<dbReference type="InterPro" id="IPR011008">
    <property type="entry name" value="Dimeric_a/b-barrel"/>
</dbReference>
<proteinExistence type="predicted"/>
<dbReference type="AlphaFoldDB" id="A0A137SYW9"/>
<dbReference type="InterPro" id="IPR019887">
    <property type="entry name" value="Tscrpt_reg_AsnC/Lrp_C"/>
</dbReference>
<dbReference type="Proteomes" id="UP000070093">
    <property type="component" value="Unassembled WGS sequence"/>
</dbReference>
<dbReference type="Pfam" id="PF01037">
    <property type="entry name" value="AsnC_trans_reg"/>
    <property type="match status" value="1"/>
</dbReference>
<organism evidence="2 3">
    <name type="scientific">Prevotella bivia</name>
    <dbReference type="NCBI Taxonomy" id="28125"/>
    <lineage>
        <taxon>Bacteria</taxon>
        <taxon>Pseudomonadati</taxon>
        <taxon>Bacteroidota</taxon>
        <taxon>Bacteroidia</taxon>
        <taxon>Bacteroidales</taxon>
        <taxon>Prevotellaceae</taxon>
        <taxon>Prevotella</taxon>
    </lineage>
</organism>
<dbReference type="EMBL" id="LTAG01000034">
    <property type="protein sequence ID" value="KXO17663.1"/>
    <property type="molecule type" value="Genomic_DNA"/>
</dbReference>
<comment type="caution">
    <text evidence="2">The sequence shown here is derived from an EMBL/GenBank/DDBJ whole genome shotgun (WGS) entry which is preliminary data.</text>
</comment>
<reference evidence="2 3" key="1">
    <citation type="submission" date="2016-02" db="EMBL/GenBank/DDBJ databases">
        <authorList>
            <person name="Wen L."/>
            <person name="He K."/>
            <person name="Yang H."/>
        </authorList>
    </citation>
    <scope>NUCLEOTIDE SEQUENCE [LARGE SCALE GENOMIC DNA]</scope>
    <source>
        <strain evidence="2 3">GED7880</strain>
    </source>
</reference>
<feature type="domain" description="Transcription regulator AsnC/Lrp ligand binding" evidence="1">
    <location>
        <begin position="2"/>
        <end position="58"/>
    </location>
</feature>
<evidence type="ECO:0000259" key="1">
    <source>
        <dbReference type="Pfam" id="PF01037"/>
    </source>
</evidence>
<evidence type="ECO:0000313" key="2">
    <source>
        <dbReference type="EMBL" id="KXO17663.1"/>
    </source>
</evidence>
<dbReference type="STRING" id="28125.HMPREF3202_00860"/>
<dbReference type="SUPFAM" id="SSF54909">
    <property type="entry name" value="Dimeric alpha+beta barrel"/>
    <property type="match status" value="1"/>
</dbReference>
<gene>
    <name evidence="2" type="ORF">HMPREF3202_00860</name>
</gene>
<sequence>MHAVQTIEEITECYNTSGEFDFLIKVYAKDMKAYQHFMLNILGKIDCVGSIHSVFVIDETKNTKKVPIPE</sequence>
<evidence type="ECO:0000313" key="3">
    <source>
        <dbReference type="Proteomes" id="UP000070093"/>
    </source>
</evidence>
<accession>A0A137SYW9</accession>
<dbReference type="Gene3D" id="3.30.70.920">
    <property type="match status" value="1"/>
</dbReference>